<sequence length="307" mass="32294">MTVVGEELTAELAALAAGISGIPETSVLAHRPDGTVVRSGPLVAKAHAGDTDREALAVRLGVAAHPLLRGILLAPLPLPAPRSGSLLHGRPVTAWPLGEPVDREEPGSAPWEDAAVLLARLHAVPPHALPHPLPPMRGPAKAARAVARMTAGARSTAADTVLRAWECLPGWARDEAPQPRADTLCHGDLHLGQLVRHPAPGGPWQLIDVDDLGIGDPAWDLARPAMWFATGLLDPDVWTCFLGAYRDAGGRAVPPDGDPWPYLDVPARALTVQSAALAVVRAARENRPLDEVEQDLTAACARIAHVS</sequence>
<comment type="caution">
    <text evidence="2">The sequence shown here is derived from an EMBL/GenBank/DDBJ whole genome shotgun (WGS) entry which is preliminary data.</text>
</comment>
<dbReference type="InterPro" id="IPR002575">
    <property type="entry name" value="Aminoglycoside_PTrfase"/>
</dbReference>
<dbReference type="EMBL" id="JBITYG010000003">
    <property type="protein sequence ID" value="MFI9101457.1"/>
    <property type="molecule type" value="Genomic_DNA"/>
</dbReference>
<evidence type="ECO:0000259" key="1">
    <source>
        <dbReference type="Pfam" id="PF01636"/>
    </source>
</evidence>
<dbReference type="InterPro" id="IPR011009">
    <property type="entry name" value="Kinase-like_dom_sf"/>
</dbReference>
<dbReference type="Gene3D" id="3.90.1200.10">
    <property type="match status" value="1"/>
</dbReference>
<evidence type="ECO:0000313" key="3">
    <source>
        <dbReference type="Proteomes" id="UP001614394"/>
    </source>
</evidence>
<accession>A0ABW8C698</accession>
<gene>
    <name evidence="2" type="ORF">ACIGXA_13135</name>
</gene>
<organism evidence="2 3">
    <name type="scientific">Streptomyces fildesensis</name>
    <dbReference type="NCBI Taxonomy" id="375757"/>
    <lineage>
        <taxon>Bacteria</taxon>
        <taxon>Bacillati</taxon>
        <taxon>Actinomycetota</taxon>
        <taxon>Actinomycetes</taxon>
        <taxon>Kitasatosporales</taxon>
        <taxon>Streptomycetaceae</taxon>
        <taxon>Streptomyces</taxon>
    </lineage>
</organism>
<dbReference type="Pfam" id="PF01636">
    <property type="entry name" value="APH"/>
    <property type="match status" value="1"/>
</dbReference>
<keyword evidence="3" id="KW-1185">Reference proteome</keyword>
<feature type="domain" description="Aminoglycoside phosphotransferase" evidence="1">
    <location>
        <begin position="64"/>
        <end position="228"/>
    </location>
</feature>
<reference evidence="2 3" key="1">
    <citation type="submission" date="2024-10" db="EMBL/GenBank/DDBJ databases">
        <title>The Natural Products Discovery Center: Release of the First 8490 Sequenced Strains for Exploring Actinobacteria Biosynthetic Diversity.</title>
        <authorList>
            <person name="Kalkreuter E."/>
            <person name="Kautsar S.A."/>
            <person name="Yang D."/>
            <person name="Bader C.D."/>
            <person name="Teijaro C.N."/>
            <person name="Fluegel L."/>
            <person name="Davis C.M."/>
            <person name="Simpson J.R."/>
            <person name="Lauterbach L."/>
            <person name="Steele A.D."/>
            <person name="Gui C."/>
            <person name="Meng S."/>
            <person name="Li G."/>
            <person name="Viehrig K."/>
            <person name="Ye F."/>
            <person name="Su P."/>
            <person name="Kiefer A.F."/>
            <person name="Nichols A."/>
            <person name="Cepeda A.J."/>
            <person name="Yan W."/>
            <person name="Fan B."/>
            <person name="Jiang Y."/>
            <person name="Adhikari A."/>
            <person name="Zheng C.-J."/>
            <person name="Schuster L."/>
            <person name="Cowan T.M."/>
            <person name="Smanski M.J."/>
            <person name="Chevrette M.G."/>
            <person name="De Carvalho L.P.S."/>
            <person name="Shen B."/>
        </authorList>
    </citation>
    <scope>NUCLEOTIDE SEQUENCE [LARGE SCALE GENOMIC DNA]</scope>
    <source>
        <strain evidence="2 3">NPDC053399</strain>
    </source>
</reference>
<dbReference type="RefSeq" id="WP_399647921.1">
    <property type="nucleotide sequence ID" value="NZ_JBITYG010000003.1"/>
</dbReference>
<dbReference type="SUPFAM" id="SSF56112">
    <property type="entry name" value="Protein kinase-like (PK-like)"/>
    <property type="match status" value="1"/>
</dbReference>
<evidence type="ECO:0000313" key="2">
    <source>
        <dbReference type="EMBL" id="MFI9101457.1"/>
    </source>
</evidence>
<proteinExistence type="predicted"/>
<name>A0ABW8C698_9ACTN</name>
<protein>
    <submittedName>
        <fullName evidence="2">Phosphotransferase family protein</fullName>
    </submittedName>
</protein>
<dbReference type="Proteomes" id="UP001614394">
    <property type="component" value="Unassembled WGS sequence"/>
</dbReference>